<protein>
    <submittedName>
        <fullName evidence="1">Lysophospholipase</fullName>
    </submittedName>
</protein>
<organism evidence="1 2">
    <name type="scientific">Leptolyngbya subtilissima DQ-A4</name>
    <dbReference type="NCBI Taxonomy" id="2933933"/>
    <lineage>
        <taxon>Bacteria</taxon>
        <taxon>Bacillati</taxon>
        <taxon>Cyanobacteriota</taxon>
        <taxon>Cyanophyceae</taxon>
        <taxon>Leptolyngbyales</taxon>
        <taxon>Leptolyngbyaceae</taxon>
        <taxon>Leptolyngbya group</taxon>
        <taxon>Leptolyngbya</taxon>
    </lineage>
</organism>
<reference evidence="1 2" key="1">
    <citation type="submission" date="2022-04" db="EMBL/GenBank/DDBJ databases">
        <title>Positive selection, recombination, and allopatry shape intraspecific diversity of widespread and dominant cyanobacteria.</title>
        <authorList>
            <person name="Wei J."/>
            <person name="Shu W."/>
            <person name="Hu C."/>
        </authorList>
    </citation>
    <scope>NUCLEOTIDE SEQUENCE [LARGE SCALE GENOMIC DNA]</scope>
    <source>
        <strain evidence="1 2">DQ-A4</strain>
    </source>
</reference>
<dbReference type="EMBL" id="JAMPKX010000002">
    <property type="protein sequence ID" value="MEP0946329.1"/>
    <property type="molecule type" value="Genomic_DNA"/>
</dbReference>
<keyword evidence="2" id="KW-1185">Reference proteome</keyword>
<sequence length="297" mass="32640">MPGDYILFAQHGWADTNQSMMTLAEQLAGDRAQIVAPCLNYAMTWLRISPLVDEVDALATATLARQPDLLVRIVGHSMGGLIWLEVLNRHPDWWPRVEFLTLVGSPVGGADLGRLLDPLKLGVGIAADLGRDRRPLAARIAAAITTLSIAGDVDRGSDGTITIESTRVPNGQFVCLGGISHAALRCHPRVVEQIQQFWKGDSLSALLLPHPLVEQLRQIPGMTDAHQRDFARATLWHTFADGTNIRLWLSPFGIHHVFLASAEDECLYSGYVGWLHSGELWHSLGALRTDAKLSRSW</sequence>
<accession>A0ABV0K0L9</accession>
<comment type="caution">
    <text evidence="1">The sequence shown here is derived from an EMBL/GenBank/DDBJ whole genome shotgun (WGS) entry which is preliminary data.</text>
</comment>
<proteinExistence type="predicted"/>
<dbReference type="Gene3D" id="3.40.50.1820">
    <property type="entry name" value="alpha/beta hydrolase"/>
    <property type="match status" value="1"/>
</dbReference>
<dbReference type="RefSeq" id="WP_190695702.1">
    <property type="nucleotide sequence ID" value="NZ_JAMPKX010000002.1"/>
</dbReference>
<dbReference type="SUPFAM" id="SSF53474">
    <property type="entry name" value="alpha/beta-Hydrolases"/>
    <property type="match status" value="1"/>
</dbReference>
<dbReference type="PANTHER" id="PTHR37946:SF1">
    <property type="entry name" value="SLL1969 PROTEIN"/>
    <property type="match status" value="1"/>
</dbReference>
<dbReference type="Proteomes" id="UP001482513">
    <property type="component" value="Unassembled WGS sequence"/>
</dbReference>
<dbReference type="PANTHER" id="PTHR37946">
    <property type="entry name" value="SLL1969 PROTEIN"/>
    <property type="match status" value="1"/>
</dbReference>
<name>A0ABV0K0L9_9CYAN</name>
<dbReference type="InterPro" id="IPR029058">
    <property type="entry name" value="AB_hydrolase_fold"/>
</dbReference>
<evidence type="ECO:0000313" key="2">
    <source>
        <dbReference type="Proteomes" id="UP001482513"/>
    </source>
</evidence>
<gene>
    <name evidence="1" type="ORF">NC992_05545</name>
</gene>
<evidence type="ECO:0000313" key="1">
    <source>
        <dbReference type="EMBL" id="MEP0946329.1"/>
    </source>
</evidence>